<dbReference type="NCBIfam" id="TIGR01494">
    <property type="entry name" value="ATPase_P-type"/>
    <property type="match status" value="2"/>
</dbReference>
<dbReference type="Gene3D" id="3.40.1110.10">
    <property type="entry name" value="Calcium-transporting ATPase, cytoplasmic domain N"/>
    <property type="match status" value="1"/>
</dbReference>
<keyword evidence="6" id="KW-1003">Cell membrane</keyword>
<keyword evidence="21" id="KW-1185">Reference proteome</keyword>
<dbReference type="GO" id="GO:0005524">
    <property type="term" value="F:ATP binding"/>
    <property type="evidence" value="ECO:0007669"/>
    <property type="project" value="UniProtKB-KW"/>
</dbReference>
<dbReference type="InterPro" id="IPR044492">
    <property type="entry name" value="P_typ_ATPase_HD_dom"/>
</dbReference>
<name>A0A559MI81_9HELO</name>
<accession>A0A559MI81</accession>
<evidence type="ECO:0000256" key="1">
    <source>
        <dbReference type="ARBA" id="ARBA00003954"/>
    </source>
</evidence>
<feature type="transmembrane region" description="Helical" evidence="18">
    <location>
        <begin position="239"/>
        <end position="259"/>
    </location>
</feature>
<dbReference type="SUPFAM" id="SSF81665">
    <property type="entry name" value="Calcium ATPase, transmembrane domain M"/>
    <property type="match status" value="1"/>
</dbReference>
<dbReference type="InterPro" id="IPR001757">
    <property type="entry name" value="P_typ_ATPase"/>
</dbReference>
<dbReference type="EMBL" id="QGML01000269">
    <property type="protein sequence ID" value="TVY92669.1"/>
    <property type="molecule type" value="Genomic_DNA"/>
</dbReference>
<dbReference type="Pfam" id="PF13246">
    <property type="entry name" value="Cation_ATPase"/>
    <property type="match status" value="1"/>
</dbReference>
<evidence type="ECO:0000256" key="7">
    <source>
        <dbReference type="ARBA" id="ARBA00022519"/>
    </source>
</evidence>
<dbReference type="InterPro" id="IPR008250">
    <property type="entry name" value="ATPase_P-typ_transduc_dom_A_sf"/>
</dbReference>
<evidence type="ECO:0000256" key="13">
    <source>
        <dbReference type="ARBA" id="ARBA00022967"/>
    </source>
</evidence>
<evidence type="ECO:0000256" key="2">
    <source>
        <dbReference type="ARBA" id="ARBA00004429"/>
    </source>
</evidence>
<dbReference type="InterPro" id="IPR023299">
    <property type="entry name" value="ATPase_P-typ_cyto_dom_N"/>
</dbReference>
<keyword evidence="15 18" id="KW-0472">Membrane</keyword>
<keyword evidence="7" id="KW-0997">Cell inner membrane</keyword>
<evidence type="ECO:0000256" key="6">
    <source>
        <dbReference type="ARBA" id="ARBA00022475"/>
    </source>
</evidence>
<feature type="transmembrane region" description="Helical" evidence="18">
    <location>
        <begin position="77"/>
        <end position="96"/>
    </location>
</feature>
<comment type="function">
    <text evidence="1">Mediates magnesium influx to the cytosol.</text>
</comment>
<evidence type="ECO:0000256" key="11">
    <source>
        <dbReference type="ARBA" id="ARBA00022840"/>
    </source>
</evidence>
<dbReference type="InterPro" id="IPR036412">
    <property type="entry name" value="HAD-like_sf"/>
</dbReference>
<gene>
    <name evidence="20" type="primary">mgtB</name>
    <name evidence="20" type="ORF">LAWI1_G001775</name>
</gene>
<evidence type="ECO:0000256" key="3">
    <source>
        <dbReference type="ARBA" id="ARBA00008746"/>
    </source>
</evidence>
<evidence type="ECO:0000259" key="19">
    <source>
        <dbReference type="SMART" id="SM00831"/>
    </source>
</evidence>
<sequence>MLASASIDDALEVLGTSISGLDTEDAVARLNKCGQNVLSSKKPPTRWQLLLTALLDWFNGILVVIAIVNLAIPPPQFATFGVIVVMIVMGCIIRFWQEHRSALAAIKLQDGVEFSFRVRRRDPKGESIEMIVDQKDLVPGDLMFIDAGNTVPADCRVLHASNLSIKNEPQRKGSSYPAAKNDSCILELDNILLMGTSIISGSGIAVVIRTGDDAFLATIMKQMMKKRPQNAFQLGIKHLSWAMIAIIIVLFPIVLVVRWARSKEWIESLTFAVAVAVGLIPQLLPAIINSNLARGAFVLAKKNAIVKRLTSIQNLGSMTVLCSDKTGTLTKDEIALHHHVDWLGREDFRVYDLAHANAAAQSGTKNSIDTAILKHPASAQVLHMGEKIGEIAFNFESRRSSAILRSDEEKHLLICKGAYEEVLALCSDIRLGVGTTRTLSSDYVDALNSLVVAFNHNGYRVILVATKEFLDIDDCGADFDGLDTDMTLEGMLTFLDPPKDDAKASIARLQELGIDVRVLTGDNMGVALKICRELEIATEYYEDDIQAISGPDLAKLDDSEFHAVVKHCKVFAKLTPSQKGQVIASLREKHGEVVGMLGDGINDCIALRYADAGISVDTGANVAKDCADIILTKKELSIIVDSVIIGRTTQGNTIKYIKVVFSSNFGNILSVLIAVSWIPFQPMTGLQLLIGGLLYEISQLAIPWDSMDPEYLAAPTQWCVWDLLRFIAIQGPLSSLIDAVTFCTNWFFYKLQDAHNEAAVRTFQTHWYLQGLLTQVLIVHLVRTSKLPIIQSRPTKPLVLSSILVLVVGFALPYIPPIANAMQFTRPQNTFLGILVAEMAFYAAAVEIAKRIQLKVFKRWL</sequence>
<evidence type="ECO:0000313" key="21">
    <source>
        <dbReference type="Proteomes" id="UP000315522"/>
    </source>
</evidence>
<dbReference type="InterPro" id="IPR006068">
    <property type="entry name" value="ATPase_P-typ_cation-transptr_C"/>
</dbReference>
<feature type="transmembrane region" description="Helical" evidence="18">
    <location>
        <begin position="831"/>
        <end position="849"/>
    </location>
</feature>
<feature type="transmembrane region" description="Helical" evidence="18">
    <location>
        <begin position="797"/>
        <end position="819"/>
    </location>
</feature>
<dbReference type="SUPFAM" id="SSF81653">
    <property type="entry name" value="Calcium ATPase, transduction domain A"/>
    <property type="match status" value="1"/>
</dbReference>
<keyword evidence="11" id="KW-0067">ATP-binding</keyword>
<evidence type="ECO:0000256" key="14">
    <source>
        <dbReference type="ARBA" id="ARBA00022989"/>
    </source>
</evidence>
<dbReference type="GO" id="GO:0005886">
    <property type="term" value="C:plasma membrane"/>
    <property type="evidence" value="ECO:0007669"/>
    <property type="project" value="UniProtKB-SubCell"/>
</dbReference>
<dbReference type="SUPFAM" id="SSF56784">
    <property type="entry name" value="HAD-like"/>
    <property type="match status" value="1"/>
</dbReference>
<dbReference type="EC" id="7.2.2.14" evidence="4"/>
<dbReference type="GO" id="GO:0015444">
    <property type="term" value="F:P-type magnesium transporter activity"/>
    <property type="evidence" value="ECO:0007669"/>
    <property type="project" value="UniProtKB-EC"/>
</dbReference>
<feature type="transmembrane region" description="Helical" evidence="18">
    <location>
        <begin position="656"/>
        <end position="678"/>
    </location>
</feature>
<keyword evidence="14 18" id="KW-1133">Transmembrane helix</keyword>
<keyword evidence="9 18" id="KW-0812">Transmembrane</keyword>
<comment type="subcellular location">
    <subcellularLocation>
        <location evidence="2">Cell inner membrane</location>
        <topology evidence="2">Multi-pass membrane protein</topology>
    </subcellularLocation>
</comment>
<dbReference type="Gene3D" id="3.40.50.1000">
    <property type="entry name" value="HAD superfamily/HAD-like"/>
    <property type="match status" value="1"/>
</dbReference>
<keyword evidence="10" id="KW-0547">Nucleotide-binding</keyword>
<dbReference type="Pfam" id="PF00689">
    <property type="entry name" value="Cation_ATPase_C"/>
    <property type="match status" value="1"/>
</dbReference>
<organism evidence="20 21">
    <name type="scientific">Lachnellula willkommii</name>
    <dbReference type="NCBI Taxonomy" id="215461"/>
    <lineage>
        <taxon>Eukaryota</taxon>
        <taxon>Fungi</taxon>
        <taxon>Dikarya</taxon>
        <taxon>Ascomycota</taxon>
        <taxon>Pezizomycotina</taxon>
        <taxon>Leotiomycetes</taxon>
        <taxon>Helotiales</taxon>
        <taxon>Lachnaceae</taxon>
        <taxon>Lachnellula</taxon>
    </lineage>
</organism>
<evidence type="ECO:0000256" key="4">
    <source>
        <dbReference type="ARBA" id="ARBA00012786"/>
    </source>
</evidence>
<evidence type="ECO:0000256" key="10">
    <source>
        <dbReference type="ARBA" id="ARBA00022741"/>
    </source>
</evidence>
<feature type="transmembrane region" description="Helical" evidence="18">
    <location>
        <begin position="49"/>
        <end position="71"/>
    </location>
</feature>
<evidence type="ECO:0000256" key="17">
    <source>
        <dbReference type="ARBA" id="ARBA00047295"/>
    </source>
</evidence>
<comment type="caution">
    <text evidence="20">The sequence shown here is derived from an EMBL/GenBank/DDBJ whole genome shotgun (WGS) entry which is preliminary data.</text>
</comment>
<dbReference type="InterPro" id="IPR018303">
    <property type="entry name" value="ATPase_P-typ_P_site"/>
</dbReference>
<dbReference type="PRINTS" id="PR01836">
    <property type="entry name" value="MGATPASE"/>
</dbReference>
<feature type="transmembrane region" description="Helical" evidence="18">
    <location>
        <begin position="723"/>
        <end position="747"/>
    </location>
</feature>
<dbReference type="InterPro" id="IPR059000">
    <property type="entry name" value="ATPase_P-type_domA"/>
</dbReference>
<comment type="similarity">
    <text evidence="3">Belongs to the cation transport ATPase (P-type) (TC 3.A.3) family. Type IIIB subfamily.</text>
</comment>
<dbReference type="PROSITE" id="PS00154">
    <property type="entry name" value="ATPASE_E1_E2"/>
    <property type="match status" value="1"/>
</dbReference>
<protein>
    <recommendedName>
        <fullName evidence="5">Magnesium-transporting ATPase, P-type 1</fullName>
        <ecNumber evidence="4">7.2.2.14</ecNumber>
    </recommendedName>
    <alternativeName>
        <fullName evidence="16">Mg(2+) transport ATPase, P-type 1</fullName>
    </alternativeName>
</protein>
<dbReference type="Gene3D" id="2.70.150.10">
    <property type="entry name" value="Calcium-transporting ATPase, cytoplasmic transduction domain A"/>
    <property type="match status" value="1"/>
</dbReference>
<dbReference type="PANTHER" id="PTHR42861">
    <property type="entry name" value="CALCIUM-TRANSPORTING ATPASE"/>
    <property type="match status" value="1"/>
</dbReference>
<evidence type="ECO:0000256" key="18">
    <source>
        <dbReference type="SAM" id="Phobius"/>
    </source>
</evidence>
<evidence type="ECO:0000256" key="8">
    <source>
        <dbReference type="ARBA" id="ARBA00022553"/>
    </source>
</evidence>
<dbReference type="InterPro" id="IPR023214">
    <property type="entry name" value="HAD_sf"/>
</dbReference>
<dbReference type="AlphaFoldDB" id="A0A559MI81"/>
<dbReference type="Pfam" id="PF00690">
    <property type="entry name" value="Cation_ATPase_N"/>
    <property type="match status" value="1"/>
</dbReference>
<dbReference type="Gene3D" id="1.20.1110.10">
    <property type="entry name" value="Calcium-transporting ATPase, transmembrane domain"/>
    <property type="match status" value="1"/>
</dbReference>
<evidence type="ECO:0000313" key="20">
    <source>
        <dbReference type="EMBL" id="TVY92669.1"/>
    </source>
</evidence>
<keyword evidence="12" id="KW-0460">Magnesium</keyword>
<evidence type="ECO:0000256" key="5">
    <source>
        <dbReference type="ARBA" id="ARBA00013555"/>
    </source>
</evidence>
<dbReference type="InterPro" id="IPR006415">
    <property type="entry name" value="P-type_ATPase_IIIB"/>
</dbReference>
<reference evidence="20 21" key="1">
    <citation type="submission" date="2018-05" db="EMBL/GenBank/DDBJ databases">
        <title>Genome sequencing and assembly of the regulated plant pathogen Lachnellula willkommii and related sister species for the development of diagnostic species identification markers.</title>
        <authorList>
            <person name="Giroux E."/>
            <person name="Bilodeau G."/>
        </authorList>
    </citation>
    <scope>NUCLEOTIDE SEQUENCE [LARGE SCALE GENOMIC DNA]</scope>
    <source>
        <strain evidence="20 21">CBS 172.35</strain>
    </source>
</reference>
<dbReference type="NCBIfam" id="TIGR01524">
    <property type="entry name" value="ATPase-IIIB_Mg"/>
    <property type="match status" value="1"/>
</dbReference>
<proteinExistence type="inferred from homology"/>
<comment type="catalytic activity">
    <reaction evidence="17">
        <text>Mg(2+)(out) + ATP + H2O = Mg(2+)(in) + ADP + phosphate + H(+)</text>
        <dbReference type="Rhea" id="RHEA:10260"/>
        <dbReference type="ChEBI" id="CHEBI:15377"/>
        <dbReference type="ChEBI" id="CHEBI:15378"/>
        <dbReference type="ChEBI" id="CHEBI:18420"/>
        <dbReference type="ChEBI" id="CHEBI:30616"/>
        <dbReference type="ChEBI" id="CHEBI:43474"/>
        <dbReference type="ChEBI" id="CHEBI:456216"/>
        <dbReference type="EC" id="7.2.2.14"/>
    </reaction>
</comment>
<evidence type="ECO:0000256" key="15">
    <source>
        <dbReference type="ARBA" id="ARBA00023136"/>
    </source>
</evidence>
<dbReference type="SMART" id="SM00831">
    <property type="entry name" value="Cation_ATPase_N"/>
    <property type="match status" value="1"/>
</dbReference>
<keyword evidence="8" id="KW-0597">Phosphoprotein</keyword>
<dbReference type="SFLD" id="SFLDG00002">
    <property type="entry name" value="C1.7:_P-type_atpase_like"/>
    <property type="match status" value="1"/>
</dbReference>
<dbReference type="InterPro" id="IPR023298">
    <property type="entry name" value="ATPase_P-typ_TM_dom_sf"/>
</dbReference>
<keyword evidence="13" id="KW-1278">Translocase</keyword>
<feature type="domain" description="Cation-transporting P-type ATPase N-terminal" evidence="19">
    <location>
        <begin position="1"/>
        <end position="74"/>
    </location>
</feature>
<dbReference type="SUPFAM" id="SSF81660">
    <property type="entry name" value="Metal cation-transporting ATPase, ATP-binding domain N"/>
    <property type="match status" value="1"/>
</dbReference>
<evidence type="ECO:0000256" key="12">
    <source>
        <dbReference type="ARBA" id="ARBA00022842"/>
    </source>
</evidence>
<evidence type="ECO:0000256" key="16">
    <source>
        <dbReference type="ARBA" id="ARBA00029806"/>
    </source>
</evidence>
<dbReference type="GO" id="GO:0016887">
    <property type="term" value="F:ATP hydrolysis activity"/>
    <property type="evidence" value="ECO:0007669"/>
    <property type="project" value="InterPro"/>
</dbReference>
<dbReference type="Proteomes" id="UP000315522">
    <property type="component" value="Unassembled WGS sequence"/>
</dbReference>
<evidence type="ECO:0000256" key="9">
    <source>
        <dbReference type="ARBA" id="ARBA00022692"/>
    </source>
</evidence>
<dbReference type="InterPro" id="IPR004014">
    <property type="entry name" value="ATPase_P-typ_cation-transptr_N"/>
</dbReference>
<dbReference type="SFLD" id="SFLDF00027">
    <property type="entry name" value="p-type_atpase"/>
    <property type="match status" value="1"/>
</dbReference>
<dbReference type="SFLD" id="SFLDS00003">
    <property type="entry name" value="Haloacid_Dehalogenase"/>
    <property type="match status" value="1"/>
</dbReference>
<feature type="transmembrane region" description="Helical" evidence="18">
    <location>
        <begin position="265"/>
        <end position="284"/>
    </location>
</feature>
<dbReference type="Pfam" id="PF00122">
    <property type="entry name" value="E1-E2_ATPase"/>
    <property type="match status" value="1"/>
</dbReference>